<dbReference type="PANTHER" id="PTHR40056">
    <property type="entry name" value="HYPOTHETICAL CYTOSOLIC PROTEIN"/>
    <property type="match status" value="1"/>
</dbReference>
<organism evidence="1 2">
    <name type="scientific">Streptococcus suis</name>
    <dbReference type="NCBI Taxonomy" id="1307"/>
    <lineage>
        <taxon>Bacteria</taxon>
        <taxon>Bacillati</taxon>
        <taxon>Bacillota</taxon>
        <taxon>Bacilli</taxon>
        <taxon>Lactobacillales</taxon>
        <taxon>Streptococcaceae</taxon>
        <taxon>Streptococcus</taxon>
    </lineage>
</organism>
<dbReference type="Proteomes" id="UP001152875">
    <property type="component" value="Unassembled WGS sequence"/>
</dbReference>
<evidence type="ECO:0000313" key="2">
    <source>
        <dbReference type="Proteomes" id="UP001152875"/>
    </source>
</evidence>
<evidence type="ECO:0000313" key="1">
    <source>
        <dbReference type="EMBL" id="MDG4527441.1"/>
    </source>
</evidence>
<dbReference type="AlphaFoldDB" id="A0A9X4RV03"/>
<gene>
    <name evidence="1" type="ORF">NOL13_08580</name>
</gene>
<dbReference type="EMBL" id="JANFMP010000026">
    <property type="protein sequence ID" value="MDG4527441.1"/>
    <property type="molecule type" value="Genomic_DNA"/>
</dbReference>
<reference evidence="1" key="1">
    <citation type="submission" date="2022-07" db="EMBL/GenBank/DDBJ databases">
        <title>Whole Genome Sequencing of Streptococcus suis.</title>
        <authorList>
            <person name="Dai X."/>
            <person name="Huang J."/>
            <person name="Wang L."/>
        </authorList>
    </citation>
    <scope>NUCLEOTIDE SEQUENCE</scope>
    <source>
        <strain evidence="1">XNB2</strain>
    </source>
</reference>
<comment type="caution">
    <text evidence="1">The sequence shown here is derived from an EMBL/GenBank/DDBJ whole genome shotgun (WGS) entry which is preliminary data.</text>
</comment>
<protein>
    <submittedName>
        <fullName evidence="1">DUF1836 domain-containing protein</fullName>
    </submittedName>
</protein>
<proteinExistence type="predicted"/>
<accession>A0A9X4RV03</accession>
<dbReference type="InterPro" id="IPR014975">
    <property type="entry name" value="DUF1836"/>
</dbReference>
<name>A0A9X4RV03_STRSU</name>
<sequence length="183" mass="21590">MKQTIPYWHELPDLDLYLDQVLLYVNQVVNSQESLEQKSSYSMKINSSLGNEADDRTGVHQGKLTTDNVDIRRVLTAAMINNYVKHKQLEKPIKKKYQKQQVARLIALTILKNVFSIQEISQTLHLLRQTDSSEILYNYFVDCMRNEENEKTPDIIRYACQSVKLYYKTRQLTVELERKYHES</sequence>
<dbReference type="Pfam" id="PF08876">
    <property type="entry name" value="DUF1836"/>
    <property type="match status" value="1"/>
</dbReference>
<dbReference type="RefSeq" id="WP_277944444.1">
    <property type="nucleotide sequence ID" value="NZ_JANFMO010000006.1"/>
</dbReference>
<dbReference type="PANTHER" id="PTHR40056:SF1">
    <property type="entry name" value="DUF1836 DOMAIN-CONTAINING PROTEIN"/>
    <property type="match status" value="1"/>
</dbReference>